<feature type="non-terminal residue" evidence="1">
    <location>
        <position position="114"/>
    </location>
</feature>
<gene>
    <name evidence="1" type="ORF">BT96DRAFT_891619</name>
</gene>
<evidence type="ECO:0000313" key="2">
    <source>
        <dbReference type="Proteomes" id="UP000799118"/>
    </source>
</evidence>
<dbReference type="OrthoDB" id="3365698at2759"/>
<dbReference type="EMBL" id="ML769881">
    <property type="protein sequence ID" value="KAE9386410.1"/>
    <property type="molecule type" value="Genomic_DNA"/>
</dbReference>
<keyword evidence="2" id="KW-1185">Reference proteome</keyword>
<protein>
    <recommendedName>
        <fullName evidence="3">F-box domain-containing protein</fullName>
    </recommendedName>
</protein>
<evidence type="ECO:0000313" key="1">
    <source>
        <dbReference type="EMBL" id="KAE9386410.1"/>
    </source>
</evidence>
<dbReference type="Proteomes" id="UP000799118">
    <property type="component" value="Unassembled WGS sequence"/>
</dbReference>
<organism evidence="1 2">
    <name type="scientific">Gymnopus androsaceus JB14</name>
    <dbReference type="NCBI Taxonomy" id="1447944"/>
    <lineage>
        <taxon>Eukaryota</taxon>
        <taxon>Fungi</taxon>
        <taxon>Dikarya</taxon>
        <taxon>Basidiomycota</taxon>
        <taxon>Agaricomycotina</taxon>
        <taxon>Agaricomycetes</taxon>
        <taxon>Agaricomycetidae</taxon>
        <taxon>Agaricales</taxon>
        <taxon>Marasmiineae</taxon>
        <taxon>Omphalotaceae</taxon>
        <taxon>Gymnopus</taxon>
    </lineage>
</organism>
<accession>A0A6A4GM59</accession>
<evidence type="ECO:0008006" key="3">
    <source>
        <dbReference type="Google" id="ProtNLM"/>
    </source>
</evidence>
<reference evidence="1" key="1">
    <citation type="journal article" date="2019" name="Environ. Microbiol.">
        <title>Fungal ecological strategies reflected in gene transcription - a case study of two litter decomposers.</title>
        <authorList>
            <person name="Barbi F."/>
            <person name="Kohler A."/>
            <person name="Barry K."/>
            <person name="Baskaran P."/>
            <person name="Daum C."/>
            <person name="Fauchery L."/>
            <person name="Ihrmark K."/>
            <person name="Kuo A."/>
            <person name="LaButti K."/>
            <person name="Lipzen A."/>
            <person name="Morin E."/>
            <person name="Grigoriev I.V."/>
            <person name="Henrissat B."/>
            <person name="Lindahl B."/>
            <person name="Martin F."/>
        </authorList>
    </citation>
    <scope>NUCLEOTIDE SEQUENCE</scope>
    <source>
        <strain evidence="1">JB14</strain>
    </source>
</reference>
<sequence length="114" mass="12940">MSCPNCGLRSEASSGVEIQPLPTAVLSCLQSNNPAPFQETSRLRNLLNAAQNMVCEIDFQIETMQASIVRLSEKRNTLRLHIDAYKTVLHPIRSLPFDVLQHIFRHCVEDDQDY</sequence>
<dbReference type="AlphaFoldDB" id="A0A6A4GM59"/>
<proteinExistence type="predicted"/>
<name>A0A6A4GM59_9AGAR</name>